<dbReference type="RefSeq" id="XP_016614562.1">
    <property type="nucleotide sequence ID" value="XM_016769189.1"/>
</dbReference>
<evidence type="ECO:0000256" key="2">
    <source>
        <dbReference type="ARBA" id="ARBA00022723"/>
    </source>
</evidence>
<dbReference type="Proteomes" id="UP000053789">
    <property type="component" value="Unassembled WGS sequence"/>
</dbReference>
<dbReference type="InterPro" id="IPR011234">
    <property type="entry name" value="Fumarylacetoacetase-like_C"/>
</dbReference>
<dbReference type="PANTHER" id="PTHR11820:SF7">
    <property type="entry name" value="ACYLPYRUVASE FAHD1, MITOCHONDRIAL"/>
    <property type="match status" value="1"/>
</dbReference>
<dbReference type="OrthoDB" id="190201at2759"/>
<dbReference type="HOGENOM" id="CLU_1204650_0_0_1"/>
<dbReference type="EMBL" id="KN847001">
    <property type="protein sequence ID" value="KIW87893.1"/>
    <property type="molecule type" value="Genomic_DNA"/>
</dbReference>
<keyword evidence="2" id="KW-0479">Metal-binding</keyword>
<comment type="similarity">
    <text evidence="1">Belongs to the FAH family.</text>
</comment>
<sequence length="230" mass="25153">MLPFLRMSSSGAHKWTLSDVTAREEQSDQGLFLMGKSPDTFCDVIATGIPDGVGVHFHPPKFLKPGDLVEVSVTGLRKLRNRVSDTRPNALATQPRSRLPIYSLERTWGAAGLTRVGDKMINVREIGSRPGNTIVFIHGLGASLEYCILLILEAGLEARYRIILCDLEGHGLIMPVLLVAGQDDKISSTTLAESYAKRLPDATLEVLEGVGHWHVTEDIAAVTRVLRGFL</sequence>
<organism evidence="4 5">
    <name type="scientific">Cladophialophora bantiana (strain ATCC 10958 / CBS 173.52 / CDC B-1940 / NIH 8579)</name>
    <name type="common">Xylohypha bantiana</name>
    <dbReference type="NCBI Taxonomy" id="1442370"/>
    <lineage>
        <taxon>Eukaryota</taxon>
        <taxon>Fungi</taxon>
        <taxon>Dikarya</taxon>
        <taxon>Ascomycota</taxon>
        <taxon>Pezizomycotina</taxon>
        <taxon>Eurotiomycetes</taxon>
        <taxon>Chaetothyriomycetidae</taxon>
        <taxon>Chaetothyriales</taxon>
        <taxon>Herpotrichiellaceae</taxon>
        <taxon>Cladophialophora</taxon>
    </lineage>
</organism>
<dbReference type="PANTHER" id="PTHR11820">
    <property type="entry name" value="ACYLPYRUVASE"/>
    <property type="match status" value="1"/>
</dbReference>
<evidence type="ECO:0000256" key="1">
    <source>
        <dbReference type="ARBA" id="ARBA00010211"/>
    </source>
</evidence>
<dbReference type="GO" id="GO:0046872">
    <property type="term" value="F:metal ion binding"/>
    <property type="evidence" value="ECO:0007669"/>
    <property type="project" value="UniProtKB-KW"/>
</dbReference>
<name>A0A0D2H3K7_CLAB1</name>
<evidence type="ECO:0000259" key="3">
    <source>
        <dbReference type="Pfam" id="PF01557"/>
    </source>
</evidence>
<dbReference type="Gene3D" id="3.40.50.1820">
    <property type="entry name" value="alpha/beta hydrolase"/>
    <property type="match status" value="2"/>
</dbReference>
<dbReference type="Pfam" id="PF01557">
    <property type="entry name" value="FAA_hydrolase"/>
    <property type="match status" value="1"/>
</dbReference>
<dbReference type="GO" id="GO:0018773">
    <property type="term" value="F:acetylpyruvate hydrolase activity"/>
    <property type="evidence" value="ECO:0007669"/>
    <property type="project" value="TreeGrafter"/>
</dbReference>
<dbReference type="SUPFAM" id="SSF53474">
    <property type="entry name" value="alpha/beta-Hydrolases"/>
    <property type="match status" value="2"/>
</dbReference>
<dbReference type="AlphaFoldDB" id="A0A0D2H3K7"/>
<reference evidence="4" key="1">
    <citation type="submission" date="2015-01" db="EMBL/GenBank/DDBJ databases">
        <title>The Genome Sequence of Cladophialophora bantiana CBS 173.52.</title>
        <authorList>
            <consortium name="The Broad Institute Genomics Platform"/>
            <person name="Cuomo C."/>
            <person name="de Hoog S."/>
            <person name="Gorbushina A."/>
            <person name="Stielow B."/>
            <person name="Teixiera M."/>
            <person name="Abouelleil A."/>
            <person name="Chapman S.B."/>
            <person name="Priest M."/>
            <person name="Young S.K."/>
            <person name="Wortman J."/>
            <person name="Nusbaum C."/>
            <person name="Birren B."/>
        </authorList>
    </citation>
    <scope>NUCLEOTIDE SEQUENCE [LARGE SCALE GENOMIC DNA]</scope>
    <source>
        <strain evidence="4">CBS 173.52</strain>
    </source>
</reference>
<keyword evidence="5" id="KW-1185">Reference proteome</keyword>
<evidence type="ECO:0000313" key="5">
    <source>
        <dbReference type="Proteomes" id="UP000053789"/>
    </source>
</evidence>
<accession>A0A0D2H3K7</accession>
<dbReference type="GeneID" id="27704405"/>
<proteinExistence type="inferred from homology"/>
<dbReference type="InterPro" id="IPR029058">
    <property type="entry name" value="AB_hydrolase_fold"/>
</dbReference>
<dbReference type="Gene3D" id="3.90.850.10">
    <property type="entry name" value="Fumarylacetoacetase-like, C-terminal domain"/>
    <property type="match status" value="1"/>
</dbReference>
<gene>
    <name evidence="4" type="ORF">Z519_11477</name>
</gene>
<dbReference type="SUPFAM" id="SSF56529">
    <property type="entry name" value="FAH"/>
    <property type="match status" value="1"/>
</dbReference>
<evidence type="ECO:0000313" key="4">
    <source>
        <dbReference type="EMBL" id="KIW87893.1"/>
    </source>
</evidence>
<feature type="domain" description="Fumarylacetoacetase-like C-terminal" evidence="3">
    <location>
        <begin position="43"/>
        <end position="83"/>
    </location>
</feature>
<protein>
    <recommendedName>
        <fullName evidence="3">Fumarylacetoacetase-like C-terminal domain-containing protein</fullName>
    </recommendedName>
</protein>
<dbReference type="InterPro" id="IPR036663">
    <property type="entry name" value="Fumarylacetoacetase_C_sf"/>
</dbReference>